<dbReference type="Pfam" id="PF00271">
    <property type="entry name" value="Helicase_C"/>
    <property type="match status" value="1"/>
</dbReference>
<dbReference type="GO" id="GO:0016887">
    <property type="term" value="F:ATP hydrolysis activity"/>
    <property type="evidence" value="ECO:0007669"/>
    <property type="project" value="TreeGrafter"/>
</dbReference>
<dbReference type="RefSeq" id="WP_277857149.1">
    <property type="nucleotide sequence ID" value="NZ_CP120943.1"/>
</dbReference>
<evidence type="ECO:0000259" key="4">
    <source>
        <dbReference type="PROSITE" id="PS51192"/>
    </source>
</evidence>
<dbReference type="InterPro" id="IPR014001">
    <property type="entry name" value="Helicase_ATP-bd"/>
</dbReference>
<sequence length="749" mass="82781">MTMLQVSTMPPMRTTSLSLSSSHSAEHDDIGRLDERIRRWIWQRGWTSLRDAQQRAIPALINADRDVIIAAATAAGKTEAAFFPILTHLLTTEESGLVIYISPLKALINDQWQRLDELCETLGLAVTRWHGDVSYDIKRRFLANPRGVLLITPESLEALFIRRGATLAVLLAGLRYIVIDEMHAYIGDERGKQLQSLMHRLDLVLGRSVPRVGLSATLGDMRLAAAYLRSQAPDQVTLIESNDGKQQLSILVKCYLLGKDVDAMDEGSPLQTICNHLYRILRGTNNLVFPNSRSAVEVITDQLRQRCERDRLPNEFWAHHGSLSQTYRAEAEKALKSGATPATAICTSTLELGIDIGAVKNVCQLGRPPAVASLRQRLGRSGRRPGESAILRGYLIERELRPGSSMSDLLRESMIQTIAMIRLLIEGWFEPPEPTGMHASTLVHQIMSMIAERNGATAAELWSWLLAPGAPFAAAISKTEFLQLLTGMGQRDLITQDKAGHLLHGRLGERLINDRDFYATFASAEEFRLMHGSTELGTLPLSLPLMPGQRVIMAGQRWEVLQINEQERAIYVTPSKSGAIPPYESTGTGVHDRVRQEMKTVLAGDFSVPFLDVTGQEMLAEARETFNLAGLQQAQLIGTEDVLALTWAGSKANNALVLLLDHLGLSATNEGLVIRIDEPRDDVLTALQAIAKAPLPSPEALLMDNMTLCREKWDWALPRALLCRSYASLHLDLLGARRIAHELSKTGAS</sequence>
<dbReference type="Proteomes" id="UP001218423">
    <property type="component" value="Plasmid pAC1520"/>
</dbReference>
<name>A0AAJ5ZAN2_AERCA</name>
<dbReference type="GO" id="GO:0004386">
    <property type="term" value="F:helicase activity"/>
    <property type="evidence" value="ECO:0007669"/>
    <property type="project" value="UniProtKB-KW"/>
</dbReference>
<dbReference type="InterPro" id="IPR052511">
    <property type="entry name" value="ATP-dep_Helicase"/>
</dbReference>
<dbReference type="PANTHER" id="PTHR47962:SF5">
    <property type="entry name" value="ATP-DEPENDENT HELICASE LHR-RELATED"/>
    <property type="match status" value="1"/>
</dbReference>
<dbReference type="Gene3D" id="3.40.50.300">
    <property type="entry name" value="P-loop containing nucleotide triphosphate hydrolases"/>
    <property type="match status" value="2"/>
</dbReference>
<reference evidence="6" key="1">
    <citation type="submission" date="2023-03" db="EMBL/GenBank/DDBJ databases">
        <title>Aeromonas caviae strain AC1520.</title>
        <authorList>
            <person name="Xie T."/>
            <person name="Zhang Q."/>
            <person name="Deng J."/>
            <person name="Li X."/>
        </authorList>
    </citation>
    <scope>NUCLEOTIDE SEQUENCE</scope>
    <source>
        <strain evidence="6">AC1520</strain>
        <plasmid evidence="6">pAC1520</plasmid>
    </source>
</reference>
<accession>A0AAJ5ZAN2</accession>
<feature type="domain" description="Helicase C-terminal" evidence="5">
    <location>
        <begin position="272"/>
        <end position="425"/>
    </location>
</feature>
<gene>
    <name evidence="6" type="ORF">P5S46_21835</name>
</gene>
<dbReference type="PROSITE" id="PS51194">
    <property type="entry name" value="HELICASE_CTER"/>
    <property type="match status" value="1"/>
</dbReference>
<evidence type="ECO:0000256" key="3">
    <source>
        <dbReference type="SAM" id="MobiDB-lite"/>
    </source>
</evidence>
<keyword evidence="2" id="KW-0067">ATP-binding</keyword>
<geneLocation type="plasmid" evidence="6 7">
    <name>pAC1520</name>
</geneLocation>
<dbReference type="SMART" id="SM00490">
    <property type="entry name" value="HELICc"/>
    <property type="match status" value="1"/>
</dbReference>
<feature type="domain" description="Helicase ATP-binding" evidence="4">
    <location>
        <begin position="58"/>
        <end position="236"/>
    </location>
</feature>
<dbReference type="SUPFAM" id="SSF52540">
    <property type="entry name" value="P-loop containing nucleoside triphosphate hydrolases"/>
    <property type="match status" value="2"/>
</dbReference>
<evidence type="ECO:0000313" key="6">
    <source>
        <dbReference type="EMBL" id="WFG00139.1"/>
    </source>
</evidence>
<dbReference type="PROSITE" id="PS51192">
    <property type="entry name" value="HELICASE_ATP_BIND_1"/>
    <property type="match status" value="1"/>
</dbReference>
<dbReference type="GO" id="GO:0005524">
    <property type="term" value="F:ATP binding"/>
    <property type="evidence" value="ECO:0007669"/>
    <property type="project" value="UniProtKB-KW"/>
</dbReference>
<evidence type="ECO:0000313" key="7">
    <source>
        <dbReference type="Proteomes" id="UP001218423"/>
    </source>
</evidence>
<evidence type="ECO:0000259" key="5">
    <source>
        <dbReference type="PROSITE" id="PS51194"/>
    </source>
</evidence>
<dbReference type="InterPro" id="IPR001650">
    <property type="entry name" value="Helicase_C-like"/>
</dbReference>
<feature type="region of interest" description="Disordered" evidence="3">
    <location>
        <begin position="1"/>
        <end position="21"/>
    </location>
</feature>
<evidence type="ECO:0000256" key="2">
    <source>
        <dbReference type="ARBA" id="ARBA00022840"/>
    </source>
</evidence>
<keyword evidence="1" id="KW-0547">Nucleotide-binding</keyword>
<dbReference type="AlphaFoldDB" id="A0AAJ5ZAN2"/>
<dbReference type="CDD" id="cd18796">
    <property type="entry name" value="SF2_C_LHR"/>
    <property type="match status" value="1"/>
</dbReference>
<proteinExistence type="predicted"/>
<dbReference type="InterPro" id="IPR011545">
    <property type="entry name" value="DEAD/DEAH_box_helicase_dom"/>
</dbReference>
<dbReference type="GO" id="GO:0003677">
    <property type="term" value="F:DNA binding"/>
    <property type="evidence" value="ECO:0007669"/>
    <property type="project" value="TreeGrafter"/>
</dbReference>
<keyword evidence="6" id="KW-0347">Helicase</keyword>
<dbReference type="InterPro" id="IPR027417">
    <property type="entry name" value="P-loop_NTPase"/>
</dbReference>
<organism evidence="6 7">
    <name type="scientific">Aeromonas caviae</name>
    <name type="common">Aeromonas punctata</name>
    <dbReference type="NCBI Taxonomy" id="648"/>
    <lineage>
        <taxon>Bacteria</taxon>
        <taxon>Pseudomonadati</taxon>
        <taxon>Pseudomonadota</taxon>
        <taxon>Gammaproteobacteria</taxon>
        <taxon>Aeromonadales</taxon>
        <taxon>Aeromonadaceae</taxon>
        <taxon>Aeromonas</taxon>
    </lineage>
</organism>
<evidence type="ECO:0000256" key="1">
    <source>
        <dbReference type="ARBA" id="ARBA00022741"/>
    </source>
</evidence>
<dbReference type="SMART" id="SM00487">
    <property type="entry name" value="DEXDc"/>
    <property type="match status" value="1"/>
</dbReference>
<dbReference type="EMBL" id="CP120943">
    <property type="protein sequence ID" value="WFG00139.1"/>
    <property type="molecule type" value="Genomic_DNA"/>
</dbReference>
<protein>
    <submittedName>
        <fullName evidence="6">DEAD/DEAH box helicase</fullName>
    </submittedName>
</protein>
<keyword evidence="6" id="KW-0614">Plasmid</keyword>
<dbReference type="PANTHER" id="PTHR47962">
    <property type="entry name" value="ATP-DEPENDENT HELICASE LHR-RELATED-RELATED"/>
    <property type="match status" value="1"/>
</dbReference>
<keyword evidence="6" id="KW-0378">Hydrolase</keyword>
<dbReference type="Pfam" id="PF00270">
    <property type="entry name" value="DEAD"/>
    <property type="match status" value="1"/>
</dbReference>
<dbReference type="CDD" id="cd17922">
    <property type="entry name" value="DEXHc_LHR-like"/>
    <property type="match status" value="1"/>
</dbReference>